<proteinExistence type="predicted"/>
<dbReference type="InterPro" id="IPR024072">
    <property type="entry name" value="DHFR-like_dom_sf"/>
</dbReference>
<dbReference type="SUPFAM" id="SSF53597">
    <property type="entry name" value="Dihydrofolate reductase-like"/>
    <property type="match status" value="1"/>
</dbReference>
<dbReference type="Gene3D" id="3.40.430.10">
    <property type="entry name" value="Dihydrofolate Reductase, subunit A"/>
    <property type="match status" value="1"/>
</dbReference>
<dbReference type="EMBL" id="CAEZZA010000151">
    <property type="protein sequence ID" value="CAB4754680.1"/>
    <property type="molecule type" value="Genomic_DNA"/>
</dbReference>
<dbReference type="InterPro" id="IPR002734">
    <property type="entry name" value="RibDG_C"/>
</dbReference>
<keyword evidence="3" id="KW-0560">Oxidoreductase</keyword>
<feature type="domain" description="Bacterial bifunctional deaminase-reductase C-terminal" evidence="4">
    <location>
        <begin position="45"/>
        <end position="236"/>
    </location>
</feature>
<reference evidence="5" key="1">
    <citation type="submission" date="2020-05" db="EMBL/GenBank/DDBJ databases">
        <authorList>
            <person name="Chiriac C."/>
            <person name="Salcher M."/>
            <person name="Ghai R."/>
            <person name="Kavagutti S V."/>
        </authorList>
    </citation>
    <scope>NUCLEOTIDE SEQUENCE</scope>
</reference>
<dbReference type="Pfam" id="PF01872">
    <property type="entry name" value="RibD_C"/>
    <property type="match status" value="1"/>
</dbReference>
<dbReference type="AlphaFoldDB" id="A0A6J6U407"/>
<organism evidence="5">
    <name type="scientific">freshwater metagenome</name>
    <dbReference type="NCBI Taxonomy" id="449393"/>
    <lineage>
        <taxon>unclassified sequences</taxon>
        <taxon>metagenomes</taxon>
        <taxon>ecological metagenomes</taxon>
    </lineage>
</organism>
<protein>
    <submittedName>
        <fullName evidence="5">Unannotated protein</fullName>
    </submittedName>
</protein>
<evidence type="ECO:0000256" key="2">
    <source>
        <dbReference type="ARBA" id="ARBA00022857"/>
    </source>
</evidence>
<dbReference type="InterPro" id="IPR050765">
    <property type="entry name" value="Riboflavin_Biosynth_HTPR"/>
</dbReference>
<evidence type="ECO:0000256" key="3">
    <source>
        <dbReference type="ARBA" id="ARBA00023002"/>
    </source>
</evidence>
<gene>
    <name evidence="5" type="ORF">UFOPK2809_01063</name>
</gene>
<evidence type="ECO:0000256" key="1">
    <source>
        <dbReference type="ARBA" id="ARBA00005104"/>
    </source>
</evidence>
<comment type="pathway">
    <text evidence="1">Cofactor biosynthesis; riboflavin biosynthesis.</text>
</comment>
<dbReference type="PANTHER" id="PTHR38011:SF7">
    <property type="entry name" value="2,5-DIAMINO-6-RIBOSYLAMINO-4(3H)-PYRIMIDINONE 5'-PHOSPHATE REDUCTASE"/>
    <property type="match status" value="1"/>
</dbReference>
<dbReference type="GO" id="GO:0008703">
    <property type="term" value="F:5-amino-6-(5-phosphoribosylamino)uracil reductase activity"/>
    <property type="evidence" value="ECO:0007669"/>
    <property type="project" value="InterPro"/>
</dbReference>
<evidence type="ECO:0000259" key="4">
    <source>
        <dbReference type="Pfam" id="PF01872"/>
    </source>
</evidence>
<sequence length="248" mass="26328">MGIANHITQPWDDDRVKRVWPGPEIELSAAEVAEAYPWPLNRGLPWVRANMVISLDGSIVGTDGVSKSISSPADRSLFGQLRRAAEVILVGASTVRAENYRPAPIPLAVVSNTLNLPAGLALFAEASEETARSMVLSSQVAIDAAPSDLAGRIDLIACGVQKFNPRNAIDALAARGLTRIHCEGGPTLLTALIEANCLDELLLTVSPVFVGSAARLLSPSQFPGLPLQPKQVLTSDGSVFLRYLVTSE</sequence>
<accession>A0A6J6U407</accession>
<evidence type="ECO:0000313" key="5">
    <source>
        <dbReference type="EMBL" id="CAB4754680.1"/>
    </source>
</evidence>
<dbReference type="GO" id="GO:0009231">
    <property type="term" value="P:riboflavin biosynthetic process"/>
    <property type="evidence" value="ECO:0007669"/>
    <property type="project" value="InterPro"/>
</dbReference>
<dbReference type="PANTHER" id="PTHR38011">
    <property type="entry name" value="DIHYDROFOLATE REDUCTASE FAMILY PROTEIN (AFU_ORTHOLOGUE AFUA_8G06820)"/>
    <property type="match status" value="1"/>
</dbReference>
<keyword evidence="2" id="KW-0521">NADP</keyword>
<name>A0A6J6U407_9ZZZZ</name>